<gene>
    <name evidence="1" type="ORF">V1264_010847</name>
</gene>
<evidence type="ECO:0000313" key="1">
    <source>
        <dbReference type="EMBL" id="KAK7111164.1"/>
    </source>
</evidence>
<evidence type="ECO:0000313" key="2">
    <source>
        <dbReference type="Proteomes" id="UP001374579"/>
    </source>
</evidence>
<dbReference type="AlphaFoldDB" id="A0AAN9BTN7"/>
<proteinExistence type="predicted"/>
<dbReference type="EMBL" id="JBAMIC010000002">
    <property type="protein sequence ID" value="KAK7111164.1"/>
    <property type="molecule type" value="Genomic_DNA"/>
</dbReference>
<protein>
    <submittedName>
        <fullName evidence="1">Uncharacterized protein</fullName>
    </submittedName>
</protein>
<reference evidence="1 2" key="1">
    <citation type="submission" date="2024-02" db="EMBL/GenBank/DDBJ databases">
        <title>Chromosome-scale genome assembly of the rough periwinkle Littorina saxatilis.</title>
        <authorList>
            <person name="De Jode A."/>
            <person name="Faria R."/>
            <person name="Formenti G."/>
            <person name="Sims Y."/>
            <person name="Smith T.P."/>
            <person name="Tracey A."/>
            <person name="Wood J.M.D."/>
            <person name="Zagrodzka Z.B."/>
            <person name="Johannesson K."/>
            <person name="Butlin R.K."/>
            <person name="Leder E.H."/>
        </authorList>
    </citation>
    <scope>NUCLEOTIDE SEQUENCE [LARGE SCALE GENOMIC DNA]</scope>
    <source>
        <strain evidence="1">Snail1</strain>
        <tissue evidence="1">Muscle</tissue>
    </source>
</reference>
<keyword evidence="2" id="KW-1185">Reference proteome</keyword>
<accession>A0AAN9BTN7</accession>
<dbReference type="Proteomes" id="UP001374579">
    <property type="component" value="Unassembled WGS sequence"/>
</dbReference>
<comment type="caution">
    <text evidence="1">The sequence shown here is derived from an EMBL/GenBank/DDBJ whole genome shotgun (WGS) entry which is preliminary data.</text>
</comment>
<sequence length="54" mass="5636">MTRTSVDKGRVANVVDSLVFCCSCVACIVVKVGRRTTPIYSGATLSSDLSLPTG</sequence>
<organism evidence="1 2">
    <name type="scientific">Littorina saxatilis</name>
    <dbReference type="NCBI Taxonomy" id="31220"/>
    <lineage>
        <taxon>Eukaryota</taxon>
        <taxon>Metazoa</taxon>
        <taxon>Spiralia</taxon>
        <taxon>Lophotrochozoa</taxon>
        <taxon>Mollusca</taxon>
        <taxon>Gastropoda</taxon>
        <taxon>Caenogastropoda</taxon>
        <taxon>Littorinimorpha</taxon>
        <taxon>Littorinoidea</taxon>
        <taxon>Littorinidae</taxon>
        <taxon>Littorina</taxon>
    </lineage>
</organism>
<name>A0AAN9BTN7_9CAEN</name>